<comment type="caution">
    <text evidence="2">The sequence shown here is derived from an EMBL/GenBank/DDBJ whole genome shotgun (WGS) entry which is preliminary data.</text>
</comment>
<dbReference type="PANTHER" id="PTHR23198">
    <property type="entry name" value="NUCLEOPORIN"/>
    <property type="match status" value="1"/>
</dbReference>
<sequence length="384" mass="40436">MHPILSTTASDRSKTFGGIETGNQSRGSRTASYSATPEEDGRQYISISAMPIYQDKSHEELRSEDYELRVKGSTFSFQNQGGAQQSNFQFGSSIPPAPSSEFSFGSIPVSGSSAKSPFGSNDTLFGLSPSFTSGGSICNSNNVDQAPKNTIFGLSNNFPCPPLSIHSFLNSPFNPFKSNPSPPISQVYTTTNKTSVNPFSPESQAFTTHATGVSTMPPTFTPNMIPSSSTPLRVPMPAVSSTFASPSVSALSSSRPSSTVVPPSIQSISVTACGTWPFIPNASQIAEKVDSLSTSNISQPSQAPSSLKMVIEVGNQNINGQQQVFSTTVSLQPSNSIAMQSVADTSSGQANNAVTSTQCGTTSTSGKVALVIILHSKRKTWLLQ</sequence>
<dbReference type="GO" id="GO:0005643">
    <property type="term" value="C:nuclear pore"/>
    <property type="evidence" value="ECO:0007669"/>
    <property type="project" value="InterPro"/>
</dbReference>
<evidence type="ECO:0000256" key="1">
    <source>
        <dbReference type="SAM" id="MobiDB-lite"/>
    </source>
</evidence>
<feature type="compositionally biased region" description="Polar residues" evidence="1">
    <location>
        <begin position="21"/>
        <end position="35"/>
    </location>
</feature>
<gene>
    <name evidence="2" type="ORF">BUALT_Bualt15G0105200</name>
</gene>
<dbReference type="EMBL" id="WHWC01000015">
    <property type="protein sequence ID" value="KAG8369005.1"/>
    <property type="molecule type" value="Genomic_DNA"/>
</dbReference>
<protein>
    <submittedName>
        <fullName evidence="2">Uncharacterized protein</fullName>
    </submittedName>
</protein>
<feature type="region of interest" description="Disordered" evidence="1">
    <location>
        <begin position="1"/>
        <end position="41"/>
    </location>
</feature>
<evidence type="ECO:0000313" key="3">
    <source>
        <dbReference type="Proteomes" id="UP000826271"/>
    </source>
</evidence>
<dbReference type="InterPro" id="IPR037665">
    <property type="entry name" value="Nucleoporin_S59-like"/>
</dbReference>
<organism evidence="2 3">
    <name type="scientific">Buddleja alternifolia</name>
    <dbReference type="NCBI Taxonomy" id="168488"/>
    <lineage>
        <taxon>Eukaryota</taxon>
        <taxon>Viridiplantae</taxon>
        <taxon>Streptophyta</taxon>
        <taxon>Embryophyta</taxon>
        <taxon>Tracheophyta</taxon>
        <taxon>Spermatophyta</taxon>
        <taxon>Magnoliopsida</taxon>
        <taxon>eudicotyledons</taxon>
        <taxon>Gunneridae</taxon>
        <taxon>Pentapetalae</taxon>
        <taxon>asterids</taxon>
        <taxon>lamiids</taxon>
        <taxon>Lamiales</taxon>
        <taxon>Scrophulariaceae</taxon>
        <taxon>Buddlejeae</taxon>
        <taxon>Buddleja</taxon>
    </lineage>
</organism>
<keyword evidence="3" id="KW-1185">Reference proteome</keyword>
<dbReference type="AlphaFoldDB" id="A0AAV6WJF0"/>
<reference evidence="2" key="1">
    <citation type="submission" date="2019-10" db="EMBL/GenBank/DDBJ databases">
        <authorList>
            <person name="Zhang R."/>
            <person name="Pan Y."/>
            <person name="Wang J."/>
            <person name="Ma R."/>
            <person name="Yu S."/>
        </authorList>
    </citation>
    <scope>NUCLEOTIDE SEQUENCE</scope>
    <source>
        <strain evidence="2">LA-IB0</strain>
        <tissue evidence="2">Leaf</tissue>
    </source>
</reference>
<accession>A0AAV6WJF0</accession>
<proteinExistence type="predicted"/>
<evidence type="ECO:0000313" key="2">
    <source>
        <dbReference type="EMBL" id="KAG8369005.1"/>
    </source>
</evidence>
<feature type="compositionally biased region" description="Polar residues" evidence="1">
    <location>
        <begin position="1"/>
        <end position="10"/>
    </location>
</feature>
<dbReference type="PANTHER" id="PTHR23198:SF6">
    <property type="entry name" value="NUCLEAR PORE COMPLEX PROTEIN NUP98-NUP96"/>
    <property type="match status" value="1"/>
</dbReference>
<name>A0AAV6WJF0_9LAMI</name>
<dbReference type="Proteomes" id="UP000826271">
    <property type="component" value="Unassembled WGS sequence"/>
</dbReference>
<dbReference type="Gene3D" id="1.10.10.2360">
    <property type="match status" value="1"/>
</dbReference>